<dbReference type="Pfam" id="PF02540">
    <property type="entry name" value="NAD_synthase"/>
    <property type="match status" value="1"/>
</dbReference>
<dbReference type="SUPFAM" id="SSF52402">
    <property type="entry name" value="Adenine nucleotide alpha hydrolases-like"/>
    <property type="match status" value="1"/>
</dbReference>
<gene>
    <name evidence="2" type="ORF">LCGC14_1526490</name>
</gene>
<dbReference type="AlphaFoldDB" id="A0A0F9LY32"/>
<dbReference type="InterPro" id="IPR014729">
    <property type="entry name" value="Rossmann-like_a/b/a_fold"/>
</dbReference>
<reference evidence="2" key="1">
    <citation type="journal article" date="2015" name="Nature">
        <title>Complex archaea that bridge the gap between prokaryotes and eukaryotes.</title>
        <authorList>
            <person name="Spang A."/>
            <person name="Saw J.H."/>
            <person name="Jorgensen S.L."/>
            <person name="Zaremba-Niedzwiedzka K."/>
            <person name="Martijn J."/>
            <person name="Lind A.E."/>
            <person name="van Eijk R."/>
            <person name="Schleper C."/>
            <person name="Guy L."/>
            <person name="Ettema T.J."/>
        </authorList>
    </citation>
    <scope>NUCLEOTIDE SEQUENCE</scope>
</reference>
<proteinExistence type="predicted"/>
<organism evidence="2">
    <name type="scientific">marine sediment metagenome</name>
    <dbReference type="NCBI Taxonomy" id="412755"/>
    <lineage>
        <taxon>unclassified sequences</taxon>
        <taxon>metagenomes</taxon>
        <taxon>ecological metagenomes</taxon>
    </lineage>
</organism>
<dbReference type="Gene3D" id="3.40.50.620">
    <property type="entry name" value="HUPs"/>
    <property type="match status" value="1"/>
</dbReference>
<dbReference type="InterPro" id="IPR022310">
    <property type="entry name" value="NAD/GMP_synthase"/>
</dbReference>
<dbReference type="GO" id="GO:0006163">
    <property type="term" value="P:purine nucleotide metabolic process"/>
    <property type="evidence" value="ECO:0007669"/>
    <property type="project" value="UniProtKB-ARBA"/>
</dbReference>
<protein>
    <recommendedName>
        <fullName evidence="1">NAD/GMP synthase domain-containing protein</fullName>
    </recommendedName>
</protein>
<feature type="domain" description="NAD/GMP synthase" evidence="1">
    <location>
        <begin position="2"/>
        <end position="57"/>
    </location>
</feature>
<accession>A0A0F9LY32</accession>
<sequence length="65" mass="7721">GLWEGQTDEGEIGMKYDELDEIIYRIDYGLSIDDLDIDKVKKVKDMIRLAEHKNKMPPMYKIFKQ</sequence>
<evidence type="ECO:0000313" key="2">
    <source>
        <dbReference type="EMBL" id="KKM61962.1"/>
    </source>
</evidence>
<evidence type="ECO:0000259" key="1">
    <source>
        <dbReference type="Pfam" id="PF02540"/>
    </source>
</evidence>
<name>A0A0F9LY32_9ZZZZ</name>
<feature type="non-terminal residue" evidence="2">
    <location>
        <position position="1"/>
    </location>
</feature>
<comment type="caution">
    <text evidence="2">The sequence shown here is derived from an EMBL/GenBank/DDBJ whole genome shotgun (WGS) entry which is preliminary data.</text>
</comment>
<dbReference type="EMBL" id="LAZR01011390">
    <property type="protein sequence ID" value="KKM61962.1"/>
    <property type="molecule type" value="Genomic_DNA"/>
</dbReference>